<sequence length="70" mass="8246">MWTSGKIDGYEYHIKHFEEGSVYGIDEGKISKLTICKNGRILVNYDRGWDILPQDEDVTKIYEYLLNLFN</sequence>
<dbReference type="AlphaFoldDB" id="A0A1G5S3U3"/>
<dbReference type="RefSeq" id="WP_092591560.1">
    <property type="nucleotide sequence ID" value="NZ_FMWL01000012.1"/>
</dbReference>
<proteinExistence type="predicted"/>
<dbReference type="Pfam" id="PF24726">
    <property type="entry name" value="DUF7678"/>
    <property type="match status" value="1"/>
</dbReference>
<evidence type="ECO:0000313" key="2">
    <source>
        <dbReference type="EMBL" id="SCZ80421.1"/>
    </source>
</evidence>
<keyword evidence="3" id="KW-1185">Reference proteome</keyword>
<evidence type="ECO:0000259" key="1">
    <source>
        <dbReference type="Pfam" id="PF24726"/>
    </source>
</evidence>
<dbReference type="Proteomes" id="UP000199208">
    <property type="component" value="Unassembled WGS sequence"/>
</dbReference>
<evidence type="ECO:0000313" key="3">
    <source>
        <dbReference type="Proteomes" id="UP000199208"/>
    </source>
</evidence>
<accession>A0A1G5S3U3</accession>
<organism evidence="2 3">
    <name type="scientific">Acidaminobacter hydrogenoformans DSM 2784</name>
    <dbReference type="NCBI Taxonomy" id="1120920"/>
    <lineage>
        <taxon>Bacteria</taxon>
        <taxon>Bacillati</taxon>
        <taxon>Bacillota</taxon>
        <taxon>Clostridia</taxon>
        <taxon>Peptostreptococcales</taxon>
        <taxon>Acidaminobacteraceae</taxon>
        <taxon>Acidaminobacter</taxon>
    </lineage>
</organism>
<reference evidence="2 3" key="1">
    <citation type="submission" date="2016-10" db="EMBL/GenBank/DDBJ databases">
        <authorList>
            <person name="de Groot N.N."/>
        </authorList>
    </citation>
    <scope>NUCLEOTIDE SEQUENCE [LARGE SCALE GENOMIC DNA]</scope>
    <source>
        <strain evidence="2 3">DSM 2784</strain>
    </source>
</reference>
<protein>
    <recommendedName>
        <fullName evidence="1">DUF7678 domain-containing protein</fullName>
    </recommendedName>
</protein>
<dbReference type="InterPro" id="IPR056095">
    <property type="entry name" value="DUF7678"/>
</dbReference>
<name>A0A1G5S3U3_9FIRM</name>
<dbReference type="EMBL" id="FMWL01000012">
    <property type="protein sequence ID" value="SCZ80421.1"/>
    <property type="molecule type" value="Genomic_DNA"/>
</dbReference>
<dbReference type="STRING" id="1120920.SAMN03080599_02262"/>
<dbReference type="OrthoDB" id="1669335at2"/>
<feature type="domain" description="DUF7678" evidence="1">
    <location>
        <begin position="1"/>
        <end position="70"/>
    </location>
</feature>
<gene>
    <name evidence="2" type="ORF">SAMN03080599_02262</name>
</gene>